<keyword evidence="3" id="KW-0507">mRNA processing</keyword>
<evidence type="ECO:0000256" key="1">
    <source>
        <dbReference type="ARBA" id="ARBA00004123"/>
    </source>
</evidence>
<proteinExistence type="inferred from homology"/>
<evidence type="ECO:0000256" key="3">
    <source>
        <dbReference type="ARBA" id="ARBA00022664"/>
    </source>
</evidence>
<evidence type="ECO:0000256" key="6">
    <source>
        <dbReference type="SAM" id="MobiDB-lite"/>
    </source>
</evidence>
<reference evidence="7" key="1">
    <citation type="submission" date="2015-08" db="EMBL/GenBank/DDBJ databases">
        <authorList>
            <person name="Babu N.S."/>
            <person name="Beckwith C.J."/>
            <person name="Beseler K.G."/>
            <person name="Brison A."/>
            <person name="Carone J.V."/>
            <person name="Caskin T.P."/>
            <person name="Diamond M."/>
            <person name="Durham M.E."/>
            <person name="Foxe J.M."/>
            <person name="Go M."/>
            <person name="Henderson B.A."/>
            <person name="Jones I.B."/>
            <person name="McGettigan J.A."/>
            <person name="Micheletti S.J."/>
            <person name="Nasrallah M.E."/>
            <person name="Ortiz D."/>
            <person name="Piller C.R."/>
            <person name="Privatt S.R."/>
            <person name="Schneider S.L."/>
            <person name="Sharp S."/>
            <person name="Smith T.C."/>
            <person name="Stanton J.D."/>
            <person name="Ullery H.E."/>
            <person name="Wilson R.J."/>
            <person name="Serrano M.G."/>
            <person name="Buck G."/>
            <person name="Lee V."/>
            <person name="Wang Y."/>
            <person name="Carvalho R."/>
            <person name="Voegtly L."/>
            <person name="Shi R."/>
            <person name="Duckworth R."/>
            <person name="Johnson A."/>
            <person name="Loviza R."/>
            <person name="Walstead R."/>
            <person name="Shah Z."/>
            <person name="Kiflezghi M."/>
            <person name="Wade K."/>
            <person name="Ball S.L."/>
            <person name="Bradley K.W."/>
            <person name="Asai D.J."/>
            <person name="Bowman C.A."/>
            <person name="Russell D.A."/>
            <person name="Pope W.H."/>
            <person name="Jacobs-Sera D."/>
            <person name="Hendrix R.W."/>
            <person name="Hatfull G.F."/>
        </authorList>
    </citation>
    <scope>NUCLEOTIDE SEQUENCE</scope>
</reference>
<evidence type="ECO:0000256" key="2">
    <source>
        <dbReference type="ARBA" id="ARBA00006076"/>
    </source>
</evidence>
<dbReference type="EMBL" id="GDKF01007388">
    <property type="protein sequence ID" value="JAT71234.1"/>
    <property type="molecule type" value="Transcribed_RNA"/>
</dbReference>
<evidence type="ECO:0008006" key="8">
    <source>
        <dbReference type="Google" id="ProtNLM"/>
    </source>
</evidence>
<accession>A0A1D1ZWA8</accession>
<dbReference type="PANTHER" id="PTHR14152">
    <property type="entry name" value="SQUAMOUS CELL CARCINOMA ANTIGEN RECOGNISED BY CYTOTOXIC T LYMPHOCYTES"/>
    <property type="match status" value="1"/>
</dbReference>
<feature type="compositionally biased region" description="Acidic residues" evidence="6">
    <location>
        <begin position="728"/>
        <end position="737"/>
    </location>
</feature>
<dbReference type="AlphaFoldDB" id="A0A1D1ZWA8"/>
<dbReference type="Pfam" id="PF03343">
    <property type="entry name" value="SART-1"/>
    <property type="match status" value="2"/>
</dbReference>
<dbReference type="GO" id="GO:0045292">
    <property type="term" value="P:mRNA cis splicing, via spliceosome"/>
    <property type="evidence" value="ECO:0007669"/>
    <property type="project" value="TreeGrafter"/>
</dbReference>
<feature type="region of interest" description="Disordered" evidence="6">
    <location>
        <begin position="714"/>
        <end position="739"/>
    </location>
</feature>
<feature type="region of interest" description="Disordered" evidence="6">
    <location>
        <begin position="1"/>
        <end position="25"/>
    </location>
</feature>
<keyword evidence="4" id="KW-0508">mRNA splicing</keyword>
<feature type="compositionally biased region" description="Basic and acidic residues" evidence="6">
    <location>
        <begin position="322"/>
        <end position="332"/>
    </location>
</feature>
<dbReference type="GO" id="GO:0000481">
    <property type="term" value="P:maturation of 5S rRNA"/>
    <property type="evidence" value="ECO:0007669"/>
    <property type="project" value="TreeGrafter"/>
</dbReference>
<dbReference type="GO" id="GO:0046540">
    <property type="term" value="C:U4/U6 x U5 tri-snRNP complex"/>
    <property type="evidence" value="ECO:0007669"/>
    <property type="project" value="InterPro"/>
</dbReference>
<feature type="region of interest" description="Disordered" evidence="6">
    <location>
        <begin position="110"/>
        <end position="149"/>
    </location>
</feature>
<organism evidence="7">
    <name type="scientific">Auxenochlorella protothecoides</name>
    <name type="common">Green microalga</name>
    <name type="synonym">Chlorella protothecoides</name>
    <dbReference type="NCBI Taxonomy" id="3075"/>
    <lineage>
        <taxon>Eukaryota</taxon>
        <taxon>Viridiplantae</taxon>
        <taxon>Chlorophyta</taxon>
        <taxon>core chlorophytes</taxon>
        <taxon>Trebouxiophyceae</taxon>
        <taxon>Chlorellales</taxon>
        <taxon>Chlorellaceae</taxon>
        <taxon>Auxenochlorella</taxon>
    </lineage>
</organism>
<feature type="region of interest" description="Disordered" evidence="6">
    <location>
        <begin position="396"/>
        <end position="533"/>
    </location>
</feature>
<dbReference type="InterPro" id="IPR045347">
    <property type="entry name" value="HIND"/>
</dbReference>
<comment type="subcellular location">
    <subcellularLocation>
        <location evidence="1">Nucleus</location>
    </subcellularLocation>
</comment>
<sequence>MGDRETSANDGGGGEISMSTEETNRLRISLGLKPLSTTTQPSALKELEAGQERRKAAEDAEASKALVARLAQAKEKRRQEELLKSTKKLGETGDDIDNDTLQWIERSRRVEAERKRKQAAAKPIRAMNDSDEDEEEDAAASHTGADLAGFKVKHSVDDLEAGESVILTLEDRGILDDKGNLVDDEEAALENILVREIKQREKAYRDSGKVAKPLWEEDGRQRTLLDKYDEEEEQVIQLGGDGSVVATQKQQLQGDVNARLKAGLALLEQVKPASDYYTPEEMEQFKPKKTKKVRKLKKKALTAEELEALAESTAAAAAGEDLGSRASREARAAAKAAAAGEAEKERRERFQAALNQVNYASLALRNADAQPSTADFDDDDDDAVLAASLQRERLRALKEGGTAGADPDSLADQLRQRRSRRPAAAEGEGPSGDAADQGLVFTGIGEITRAIQVAPGEPAEGSAGQGAAPSGALERMEVDEAPMPTEQPPPLPPSGEAEAGEAEPMDGQSQAIDEPRESGFGRWAPVSEGGSAEDAIKEKIKAKIRPPAPKVETGKEKVTLQRDEVVGDRAIGAGMAGALAFLQSRGDLDTAVEWSGRTNDSKKVNIQGLDEVYSGGRTEDRQALSVEVALTRKDEYGRILTPKELFRQQCHKFHGIFPSQNSKEKKRRKVEEEMARKRAASGAVESGALEQMKQVQRREAQPYVVISGTVRPGQSRDVVAGRGGYDPGDPDLDEDGVDPLAPRLGGSASLAPLTGNAKVAAMLGLAGVDEGGRSVSRGKRTPSRGARGS</sequence>
<feature type="region of interest" description="Disordered" evidence="6">
    <location>
        <begin position="312"/>
        <end position="349"/>
    </location>
</feature>
<feature type="compositionally biased region" description="Acidic residues" evidence="6">
    <location>
        <begin position="129"/>
        <end position="138"/>
    </location>
</feature>
<dbReference type="InterPro" id="IPR005011">
    <property type="entry name" value="SNU66/SART1"/>
</dbReference>
<dbReference type="PANTHER" id="PTHR14152:SF5">
    <property type="entry name" value="U4_U6.U5 TRI-SNRNP-ASSOCIATED PROTEIN 1"/>
    <property type="match status" value="1"/>
</dbReference>
<name>A0A1D1ZWA8_AUXPR</name>
<feature type="compositionally biased region" description="Low complexity" evidence="6">
    <location>
        <begin position="454"/>
        <end position="472"/>
    </location>
</feature>
<evidence type="ECO:0000256" key="5">
    <source>
        <dbReference type="ARBA" id="ARBA00023242"/>
    </source>
</evidence>
<feature type="compositionally biased region" description="Basic and acidic residues" evidence="6">
    <location>
        <begin position="72"/>
        <end position="91"/>
    </location>
</feature>
<evidence type="ECO:0000313" key="7">
    <source>
        <dbReference type="EMBL" id="JAT71234.1"/>
    </source>
</evidence>
<feature type="region of interest" description="Disordered" evidence="6">
    <location>
        <begin position="677"/>
        <end position="698"/>
    </location>
</feature>
<protein>
    <recommendedName>
        <fullName evidence="8">U4/U6.U5 tri-snRNP-associated protein 1</fullName>
    </recommendedName>
</protein>
<feature type="region of interest" description="Disordered" evidence="6">
    <location>
        <begin position="766"/>
        <end position="789"/>
    </location>
</feature>
<dbReference type="Pfam" id="PF19252">
    <property type="entry name" value="HIND"/>
    <property type="match status" value="1"/>
</dbReference>
<keyword evidence="5" id="KW-0539">Nucleus</keyword>
<feature type="region of interest" description="Disordered" evidence="6">
    <location>
        <begin position="72"/>
        <end position="96"/>
    </location>
</feature>
<evidence type="ECO:0000256" key="4">
    <source>
        <dbReference type="ARBA" id="ARBA00023187"/>
    </source>
</evidence>
<gene>
    <name evidence="7" type="ORF">g.90037</name>
</gene>
<comment type="similarity">
    <text evidence="2">Belongs to the SNU66/SART1 family.</text>
</comment>